<organism evidence="2 3">
    <name type="scientific">Planococcus halotolerans</name>
    <dbReference type="NCBI Taxonomy" id="2233542"/>
    <lineage>
        <taxon>Bacteria</taxon>
        <taxon>Bacillati</taxon>
        <taxon>Bacillota</taxon>
        <taxon>Bacilli</taxon>
        <taxon>Bacillales</taxon>
        <taxon>Caryophanaceae</taxon>
        <taxon>Planococcus</taxon>
    </lineage>
</organism>
<accession>A0A365L2I2</accession>
<evidence type="ECO:0000313" key="3">
    <source>
        <dbReference type="Proteomes" id="UP000251002"/>
    </source>
</evidence>
<keyword evidence="3" id="KW-1185">Reference proteome</keyword>
<gene>
    <name evidence="2" type="ORF">DP120_06590</name>
</gene>
<evidence type="ECO:0000256" key="1">
    <source>
        <dbReference type="SAM" id="Phobius"/>
    </source>
</evidence>
<keyword evidence="1" id="KW-1133">Transmembrane helix</keyword>
<name>A0A365L2I2_9BACL</name>
<feature type="transmembrane region" description="Helical" evidence="1">
    <location>
        <begin position="54"/>
        <end position="76"/>
    </location>
</feature>
<dbReference type="AlphaFoldDB" id="A0A365L2I2"/>
<comment type="caution">
    <text evidence="2">The sequence shown here is derived from an EMBL/GenBank/DDBJ whole genome shotgun (WGS) entry which is preliminary data.</text>
</comment>
<reference evidence="2 3" key="1">
    <citation type="submission" date="2018-06" db="EMBL/GenBank/DDBJ databases">
        <title>The draft genome sequences of strains SCU63 and S1.</title>
        <authorList>
            <person name="Gan L."/>
        </authorList>
    </citation>
    <scope>NUCLEOTIDE SEQUENCE [LARGE SCALE GENOMIC DNA]</scope>
    <source>
        <strain evidence="2 3">SCU63</strain>
    </source>
</reference>
<dbReference type="RefSeq" id="WP_112222857.1">
    <property type="nucleotide sequence ID" value="NZ_CP196859.1"/>
</dbReference>
<proteinExistence type="predicted"/>
<dbReference type="Proteomes" id="UP000251002">
    <property type="component" value="Unassembled WGS sequence"/>
</dbReference>
<keyword evidence="1" id="KW-0472">Membrane</keyword>
<sequence>MKLFSKFAFWLPFFSFLLILFELVAQPAKSLVFTVIDPLFGYIQSFLPEDMNSVIFLMILHFLLALLYGLAIDALIKKFKESPQID</sequence>
<protein>
    <submittedName>
        <fullName evidence="2">Uncharacterized protein</fullName>
    </submittedName>
</protein>
<keyword evidence="1" id="KW-0812">Transmembrane</keyword>
<dbReference type="EMBL" id="QLZR01000002">
    <property type="protein sequence ID" value="RAZ79279.1"/>
    <property type="molecule type" value="Genomic_DNA"/>
</dbReference>
<evidence type="ECO:0000313" key="2">
    <source>
        <dbReference type="EMBL" id="RAZ79279.1"/>
    </source>
</evidence>